<organism evidence="2 3">
    <name type="scientific">Sphingomicrobium lutaoense</name>
    <dbReference type="NCBI Taxonomy" id="515949"/>
    <lineage>
        <taxon>Bacteria</taxon>
        <taxon>Pseudomonadati</taxon>
        <taxon>Pseudomonadota</taxon>
        <taxon>Alphaproteobacteria</taxon>
        <taxon>Sphingomonadales</taxon>
        <taxon>Sphingomonadaceae</taxon>
        <taxon>Sphingomicrobium</taxon>
    </lineage>
</organism>
<dbReference type="Gene3D" id="2.60.40.1890">
    <property type="entry name" value="PCu(A)C copper chaperone"/>
    <property type="match status" value="1"/>
</dbReference>
<name>A0A839Z0S1_9SPHN</name>
<dbReference type="SUPFAM" id="SSF110087">
    <property type="entry name" value="DR1885-like metal-binding protein"/>
    <property type="match status" value="1"/>
</dbReference>
<dbReference type="Pfam" id="PF04314">
    <property type="entry name" value="PCuAC"/>
    <property type="match status" value="1"/>
</dbReference>
<accession>A0A839Z0S1</accession>
<dbReference type="EMBL" id="JACICF010000001">
    <property type="protein sequence ID" value="MBB3763263.1"/>
    <property type="molecule type" value="Genomic_DNA"/>
</dbReference>
<keyword evidence="1" id="KW-0732">Signal</keyword>
<dbReference type="PANTHER" id="PTHR36302:SF1">
    <property type="entry name" value="COPPER CHAPERONE PCU(A)C"/>
    <property type="match status" value="1"/>
</dbReference>
<comment type="caution">
    <text evidence="2">The sequence shown here is derived from an EMBL/GenBank/DDBJ whole genome shotgun (WGS) entry which is preliminary data.</text>
</comment>
<feature type="signal peptide" evidence="1">
    <location>
        <begin position="1"/>
        <end position="15"/>
    </location>
</feature>
<evidence type="ECO:0008006" key="4">
    <source>
        <dbReference type="Google" id="ProtNLM"/>
    </source>
</evidence>
<reference evidence="2 3" key="1">
    <citation type="submission" date="2020-08" db="EMBL/GenBank/DDBJ databases">
        <title>Genomic Encyclopedia of Type Strains, Phase IV (KMG-IV): sequencing the most valuable type-strain genomes for metagenomic binning, comparative biology and taxonomic classification.</title>
        <authorList>
            <person name="Goeker M."/>
        </authorList>
    </citation>
    <scope>NUCLEOTIDE SEQUENCE [LARGE SCALE GENOMIC DNA]</scope>
    <source>
        <strain evidence="2 3">DSM 24194</strain>
    </source>
</reference>
<dbReference type="PANTHER" id="PTHR36302">
    <property type="entry name" value="BLR7088 PROTEIN"/>
    <property type="match status" value="1"/>
</dbReference>
<dbReference type="PROSITE" id="PS51257">
    <property type="entry name" value="PROKAR_LIPOPROTEIN"/>
    <property type="match status" value="1"/>
</dbReference>
<sequence>MFRLASLYGACFALAACSTGGVVDCEAARPVASEGWARESLTAQAMGAAYFRLSNQGDCPAVLTGASSPLAASVGLHESREENGVARMRPVERVEIAPGRNIDFAPGGLHLMLSGLERSLAAGEQLPVMLSFEDGPDLELTISIEEAGAR</sequence>
<dbReference type="InterPro" id="IPR058248">
    <property type="entry name" value="Lxx211020-like"/>
</dbReference>
<dbReference type="Proteomes" id="UP000578569">
    <property type="component" value="Unassembled WGS sequence"/>
</dbReference>
<dbReference type="RefSeq" id="WP_183932575.1">
    <property type="nucleotide sequence ID" value="NZ_JACICF010000001.1"/>
</dbReference>
<evidence type="ECO:0000313" key="2">
    <source>
        <dbReference type="EMBL" id="MBB3763263.1"/>
    </source>
</evidence>
<proteinExistence type="predicted"/>
<feature type="chain" id="PRO_5032748654" description="Copper chaperone PCu(A)C" evidence="1">
    <location>
        <begin position="16"/>
        <end position="150"/>
    </location>
</feature>
<dbReference type="InterPro" id="IPR036182">
    <property type="entry name" value="PCuAC_sf"/>
</dbReference>
<gene>
    <name evidence="2" type="ORF">FHS50_000286</name>
</gene>
<keyword evidence="3" id="KW-1185">Reference proteome</keyword>
<evidence type="ECO:0000256" key="1">
    <source>
        <dbReference type="SAM" id="SignalP"/>
    </source>
</evidence>
<dbReference type="AlphaFoldDB" id="A0A839Z0S1"/>
<evidence type="ECO:0000313" key="3">
    <source>
        <dbReference type="Proteomes" id="UP000578569"/>
    </source>
</evidence>
<protein>
    <recommendedName>
        <fullName evidence="4">Copper chaperone PCu(A)C</fullName>
    </recommendedName>
</protein>
<dbReference type="InterPro" id="IPR007410">
    <property type="entry name" value="LpqE-like"/>
</dbReference>